<dbReference type="PANTHER" id="PTHR43139">
    <property type="entry name" value="SI:DKEY-122A22.2"/>
    <property type="match status" value="1"/>
</dbReference>
<dbReference type="SUPFAM" id="SSF53474">
    <property type="entry name" value="alpha/beta-Hydrolases"/>
    <property type="match status" value="1"/>
</dbReference>
<dbReference type="AlphaFoldDB" id="A0A329MRR0"/>
<gene>
    <name evidence="2" type="ORF">DQG23_08190</name>
</gene>
<dbReference type="PANTHER" id="PTHR43139:SF52">
    <property type="entry name" value="SI:DKEY-122A22.2"/>
    <property type="match status" value="1"/>
</dbReference>
<dbReference type="Proteomes" id="UP000250369">
    <property type="component" value="Unassembled WGS sequence"/>
</dbReference>
<evidence type="ECO:0000313" key="2">
    <source>
        <dbReference type="EMBL" id="RAV22008.1"/>
    </source>
</evidence>
<dbReference type="OrthoDB" id="5513277at2"/>
<comment type="caution">
    <text evidence="2">The sequence shown here is derived from an EMBL/GenBank/DDBJ whole genome shotgun (WGS) entry which is preliminary data.</text>
</comment>
<dbReference type="InterPro" id="IPR029058">
    <property type="entry name" value="AB_hydrolase_fold"/>
</dbReference>
<dbReference type="InterPro" id="IPR000073">
    <property type="entry name" value="AB_hydrolase_1"/>
</dbReference>
<dbReference type="Pfam" id="PF00561">
    <property type="entry name" value="Abhydrolase_1"/>
    <property type="match status" value="1"/>
</dbReference>
<dbReference type="Gene3D" id="3.40.50.1820">
    <property type="entry name" value="alpha/beta hydrolase"/>
    <property type="match status" value="1"/>
</dbReference>
<dbReference type="EMBL" id="QMFB01000003">
    <property type="protein sequence ID" value="RAV22008.1"/>
    <property type="molecule type" value="Genomic_DNA"/>
</dbReference>
<keyword evidence="2" id="KW-0378">Hydrolase</keyword>
<dbReference type="InterPro" id="IPR052370">
    <property type="entry name" value="Meta-cleavage_hydrolase"/>
</dbReference>
<reference evidence="2 3" key="1">
    <citation type="journal article" date="2009" name="Int. J. Syst. Evol. Microbiol.">
        <title>Paenibacillus contaminans sp. nov., isolated from a contaminated laboratory plate.</title>
        <authorList>
            <person name="Chou J.H."/>
            <person name="Lee J.H."/>
            <person name="Lin M.C."/>
            <person name="Chang P.S."/>
            <person name="Arun A.B."/>
            <person name="Young C.C."/>
            <person name="Chen W.M."/>
        </authorList>
    </citation>
    <scope>NUCLEOTIDE SEQUENCE [LARGE SCALE GENOMIC DNA]</scope>
    <source>
        <strain evidence="2 3">CKOBP-6</strain>
    </source>
</reference>
<sequence>MKRFKKPEGERLIYESYDRLLKEWGIAIEERGIETAYGLTHVIVAGNPENPPLLLFHGVGDNSAVMWIYNMRKLAEHFHVVAVDTMGGPGKSEPNEAYFKAFDLSVWIGDILRAFGFDKTYIAGVSNGGYMASRFTALNQEKVHRIVCMASGITLNVFKMMTVFLPEALFPSEKSTASLLRKLTAPGSDAFSKNKELMQQWRYLLKYFNNRSMMPHKPAAFRDEELKVLQDKALFLIGEYDRLTHYPKSLGQLRDKGMRYSIVKHAGHGINHELPELVNEEIVRFLLN</sequence>
<organism evidence="2 3">
    <name type="scientific">Paenibacillus contaminans</name>
    <dbReference type="NCBI Taxonomy" id="450362"/>
    <lineage>
        <taxon>Bacteria</taxon>
        <taxon>Bacillati</taxon>
        <taxon>Bacillota</taxon>
        <taxon>Bacilli</taxon>
        <taxon>Bacillales</taxon>
        <taxon>Paenibacillaceae</taxon>
        <taxon>Paenibacillus</taxon>
    </lineage>
</organism>
<accession>A0A329MRR0</accession>
<keyword evidence="3" id="KW-1185">Reference proteome</keyword>
<name>A0A329MRR0_9BACL</name>
<protein>
    <submittedName>
        <fullName evidence="2">Alpha/beta hydrolase</fullName>
    </submittedName>
</protein>
<feature type="domain" description="AB hydrolase-1" evidence="1">
    <location>
        <begin position="51"/>
        <end position="272"/>
    </location>
</feature>
<evidence type="ECO:0000259" key="1">
    <source>
        <dbReference type="Pfam" id="PF00561"/>
    </source>
</evidence>
<proteinExistence type="predicted"/>
<dbReference type="RefSeq" id="WP_113030318.1">
    <property type="nucleotide sequence ID" value="NZ_QMFB01000003.1"/>
</dbReference>
<dbReference type="GO" id="GO:0016787">
    <property type="term" value="F:hydrolase activity"/>
    <property type="evidence" value="ECO:0007669"/>
    <property type="project" value="UniProtKB-KW"/>
</dbReference>
<evidence type="ECO:0000313" key="3">
    <source>
        <dbReference type="Proteomes" id="UP000250369"/>
    </source>
</evidence>